<dbReference type="InterPro" id="IPR012394">
    <property type="entry name" value="Aldehyde_DH_NAD(P)"/>
</dbReference>
<dbReference type="SUPFAM" id="SSF53720">
    <property type="entry name" value="ALDH-like"/>
    <property type="match status" value="1"/>
</dbReference>
<dbReference type="Pfam" id="PF00171">
    <property type="entry name" value="Aldedh"/>
    <property type="match status" value="1"/>
</dbReference>
<sequence>MNDTIHKLTTIFALQKDACLATPYPQEAQRKNNLKALRIALLRYQDQLTTAMSEDFGRRSEFECKMVDVLAPALQVDHALTNLRRWMKPQRRKTDWLFITNSAKVVYQPKGVVGVIAAWNFPVIEAVGPLITALAAGNRVMIKMSEFSPRCTEVLRHMLAEIFHEDQVAVFGGGVEIGQAFSNLALDHIVFTGSPAIGKEIMRAAANNLTPVTLELGGKSPAVVADSASITAAAQSIAHGKAFNSGQACVAPDYALVPRGQIDEFVSAVVTAFKHMYPDPVTDLQYTSMASERHADRVRELLDDAVAKGATVIPCGVGNGGRIVPLQVVTGVTDDMRIMQEELFNPILPVIAYDLMEEAIHYVTSRPRPLALYYYGRDRVEATRWTRDVHSGGMTINDWAWHVFQCDLPFGGSGNSGIGSWRGPEGFRALSHAKAVFTEQRWFPASFFRPPYGNLIQQMSLKIFLGDADSSLAEHNPDIMDQTTYATKTE</sequence>
<evidence type="ECO:0000256" key="1">
    <source>
        <dbReference type="ARBA" id="ARBA00009986"/>
    </source>
</evidence>
<evidence type="ECO:0000259" key="8">
    <source>
        <dbReference type="Pfam" id="PF00171"/>
    </source>
</evidence>
<proteinExistence type="inferred from homology"/>
<dbReference type="InterPro" id="IPR015590">
    <property type="entry name" value="Aldehyde_DH_dom"/>
</dbReference>
<feature type="active site" evidence="5 6">
    <location>
        <position position="215"/>
    </location>
</feature>
<dbReference type="Proteomes" id="UP000237839">
    <property type="component" value="Unassembled WGS sequence"/>
</dbReference>
<dbReference type="PROSITE" id="PS00687">
    <property type="entry name" value="ALDEHYDE_DEHYDR_GLU"/>
    <property type="match status" value="1"/>
</dbReference>
<gene>
    <name evidence="9" type="ORF">S2091_0884</name>
</gene>
<evidence type="ECO:0000256" key="2">
    <source>
        <dbReference type="ARBA" id="ARBA00023002"/>
    </source>
</evidence>
<evidence type="ECO:0000256" key="7">
    <source>
        <dbReference type="RuleBase" id="RU003345"/>
    </source>
</evidence>
<dbReference type="RefSeq" id="WP_105530595.1">
    <property type="nucleotide sequence ID" value="NZ_PUGF01000003.1"/>
</dbReference>
<dbReference type="GO" id="GO:0005737">
    <property type="term" value="C:cytoplasm"/>
    <property type="evidence" value="ECO:0007669"/>
    <property type="project" value="TreeGrafter"/>
</dbReference>
<dbReference type="InterPro" id="IPR029510">
    <property type="entry name" value="Ald_DH_CS_GLU"/>
</dbReference>
<dbReference type="PROSITE" id="PS00070">
    <property type="entry name" value="ALDEHYDE_DEHYDR_CYS"/>
    <property type="match status" value="1"/>
</dbReference>
<evidence type="ECO:0000256" key="6">
    <source>
        <dbReference type="PROSITE-ProRule" id="PRU10007"/>
    </source>
</evidence>
<name>A0A2S9H2V0_9BURK</name>
<dbReference type="GO" id="GO:0004029">
    <property type="term" value="F:aldehyde dehydrogenase (NAD+) activity"/>
    <property type="evidence" value="ECO:0007669"/>
    <property type="project" value="TreeGrafter"/>
</dbReference>
<dbReference type="PIRSF" id="PIRSF036492">
    <property type="entry name" value="ALDH"/>
    <property type="match status" value="1"/>
</dbReference>
<dbReference type="InterPro" id="IPR016162">
    <property type="entry name" value="Ald_DH_N"/>
</dbReference>
<evidence type="ECO:0000313" key="9">
    <source>
        <dbReference type="EMBL" id="PRC94263.1"/>
    </source>
</evidence>
<reference evidence="9 10" key="1">
    <citation type="submission" date="2018-02" db="EMBL/GenBank/DDBJ databases">
        <title>Solimicrobium silvestre gen. nov., sp. nov., isolated from alpine forest soil.</title>
        <authorList>
            <person name="Margesin R."/>
            <person name="Albuquerque L."/>
            <person name="Zhang D.-C."/>
            <person name="Froufe H.J.C."/>
            <person name="Severino R."/>
            <person name="Roxo I."/>
            <person name="Egas C."/>
            <person name="Da Costa M.S."/>
        </authorList>
    </citation>
    <scope>NUCLEOTIDE SEQUENCE [LARGE SCALE GENOMIC DNA]</scope>
    <source>
        <strain evidence="9 10">S20-91</strain>
    </source>
</reference>
<dbReference type="PANTHER" id="PTHR43570:SF20">
    <property type="entry name" value="ALDEHYDE DEHYDROGENASE ALDX-RELATED"/>
    <property type="match status" value="1"/>
</dbReference>
<feature type="domain" description="Aldehyde dehydrogenase" evidence="8">
    <location>
        <begin position="28"/>
        <end position="436"/>
    </location>
</feature>
<dbReference type="InterPro" id="IPR016160">
    <property type="entry name" value="Ald_DH_CS_CYS"/>
</dbReference>
<evidence type="ECO:0000256" key="3">
    <source>
        <dbReference type="ARBA" id="ARBA00023027"/>
    </source>
</evidence>
<evidence type="ECO:0000256" key="5">
    <source>
        <dbReference type="PIRSR" id="PIRSR036492-1"/>
    </source>
</evidence>
<organism evidence="9 10">
    <name type="scientific">Solimicrobium silvestre</name>
    <dbReference type="NCBI Taxonomy" id="2099400"/>
    <lineage>
        <taxon>Bacteria</taxon>
        <taxon>Pseudomonadati</taxon>
        <taxon>Pseudomonadota</taxon>
        <taxon>Betaproteobacteria</taxon>
        <taxon>Burkholderiales</taxon>
        <taxon>Oxalobacteraceae</taxon>
        <taxon>Solimicrobium</taxon>
    </lineage>
</organism>
<comment type="similarity">
    <text evidence="1 4 7">Belongs to the aldehyde dehydrogenase family.</text>
</comment>
<dbReference type="PANTHER" id="PTHR43570">
    <property type="entry name" value="ALDEHYDE DEHYDROGENASE"/>
    <property type="match status" value="1"/>
</dbReference>
<dbReference type="InterPro" id="IPR016163">
    <property type="entry name" value="Ald_DH_C"/>
</dbReference>
<evidence type="ECO:0000256" key="4">
    <source>
        <dbReference type="PIRNR" id="PIRNR036492"/>
    </source>
</evidence>
<dbReference type="InterPro" id="IPR016161">
    <property type="entry name" value="Ald_DH/histidinol_DH"/>
</dbReference>
<keyword evidence="10" id="KW-1185">Reference proteome</keyword>
<keyword evidence="3" id="KW-0520">NAD</keyword>
<dbReference type="Gene3D" id="3.40.605.10">
    <property type="entry name" value="Aldehyde Dehydrogenase, Chain A, domain 1"/>
    <property type="match status" value="1"/>
</dbReference>
<dbReference type="GO" id="GO:0006081">
    <property type="term" value="P:aldehyde metabolic process"/>
    <property type="evidence" value="ECO:0007669"/>
    <property type="project" value="InterPro"/>
</dbReference>
<dbReference type="Gene3D" id="3.40.309.10">
    <property type="entry name" value="Aldehyde Dehydrogenase, Chain A, domain 2"/>
    <property type="match status" value="1"/>
</dbReference>
<accession>A0A2S9H2V0</accession>
<feature type="active site" evidence="5">
    <location>
        <position position="249"/>
    </location>
</feature>
<dbReference type="EMBL" id="PUGF01000003">
    <property type="protein sequence ID" value="PRC94263.1"/>
    <property type="molecule type" value="Genomic_DNA"/>
</dbReference>
<dbReference type="CDD" id="cd07133">
    <property type="entry name" value="ALDH_CALDH_CalB"/>
    <property type="match status" value="1"/>
</dbReference>
<dbReference type="OrthoDB" id="6187633at2"/>
<dbReference type="AlphaFoldDB" id="A0A2S9H2V0"/>
<protein>
    <recommendedName>
        <fullName evidence="4">Aldehyde dehydrogenase</fullName>
    </recommendedName>
</protein>
<evidence type="ECO:0000313" key="10">
    <source>
        <dbReference type="Proteomes" id="UP000237839"/>
    </source>
</evidence>
<comment type="caution">
    <text evidence="9">The sequence shown here is derived from an EMBL/GenBank/DDBJ whole genome shotgun (WGS) entry which is preliminary data.</text>
</comment>
<keyword evidence="2 4" id="KW-0560">Oxidoreductase</keyword>